<reference evidence="2 3" key="1">
    <citation type="submission" date="2017-06" db="EMBL/GenBank/DDBJ databases">
        <title>Draft genome sequence of a variant of Elsinoe murrayae.</title>
        <authorList>
            <person name="Cheng Q."/>
        </authorList>
    </citation>
    <scope>NUCLEOTIDE SEQUENCE [LARGE SCALE GENOMIC DNA]</scope>
    <source>
        <strain evidence="2 3">CQ-2017a</strain>
    </source>
</reference>
<accession>A0A2K1QP94</accession>
<evidence type="ECO:0000313" key="2">
    <source>
        <dbReference type="EMBL" id="PNS16915.1"/>
    </source>
</evidence>
<feature type="domain" description="DUF7730" evidence="1">
    <location>
        <begin position="32"/>
        <end position="235"/>
    </location>
</feature>
<evidence type="ECO:0000313" key="3">
    <source>
        <dbReference type="Proteomes" id="UP000243797"/>
    </source>
</evidence>
<sequence>MSTIWRFVQGLFRQHTTEADTLSPRLDLNGAHEQIQSPLFRLPPEIRHQIFEELLGHQTIHVDTRDPSGFSNRSTGRDGSIRGRPCTHMLRRGVWRHPCWDTVSVDDKGLLPLLLSCRRLYGETAPILYGTTRFDLPSLNSMTALFVRLPRHHLDAVRSVRLFVNLLVPPGQGTTLYEPYTGMWRDLSTMEGLRELRVCIALAMQIDSIWEHRAAYFDPMKQIRHLSVFEVYIPPDTSQLPDGVVNYVPGCRIAGWDVWKR</sequence>
<keyword evidence="3" id="KW-1185">Reference proteome</keyword>
<dbReference type="Pfam" id="PF24864">
    <property type="entry name" value="DUF7730"/>
    <property type="match status" value="1"/>
</dbReference>
<protein>
    <submittedName>
        <fullName evidence="2">E3 ubiquitin-protein ligase ubr1</fullName>
    </submittedName>
</protein>
<dbReference type="InParanoid" id="A0A2K1QP94"/>
<dbReference type="PANTHER" id="PTHR38790">
    <property type="entry name" value="2EXR DOMAIN-CONTAINING PROTEIN-RELATED"/>
    <property type="match status" value="1"/>
</dbReference>
<proteinExistence type="predicted"/>
<dbReference type="InterPro" id="IPR056632">
    <property type="entry name" value="DUF7730"/>
</dbReference>
<organism evidence="2 3">
    <name type="scientific">Sphaceloma murrayae</name>
    <dbReference type="NCBI Taxonomy" id="2082308"/>
    <lineage>
        <taxon>Eukaryota</taxon>
        <taxon>Fungi</taxon>
        <taxon>Dikarya</taxon>
        <taxon>Ascomycota</taxon>
        <taxon>Pezizomycotina</taxon>
        <taxon>Dothideomycetes</taxon>
        <taxon>Dothideomycetidae</taxon>
        <taxon>Myriangiales</taxon>
        <taxon>Elsinoaceae</taxon>
        <taxon>Sphaceloma</taxon>
    </lineage>
</organism>
<dbReference type="AlphaFoldDB" id="A0A2K1QP94"/>
<name>A0A2K1QP94_9PEZI</name>
<evidence type="ECO:0000259" key="1">
    <source>
        <dbReference type="Pfam" id="PF24864"/>
    </source>
</evidence>
<dbReference type="EMBL" id="NKHZ01000055">
    <property type="protein sequence ID" value="PNS16915.1"/>
    <property type="molecule type" value="Genomic_DNA"/>
</dbReference>
<dbReference type="Proteomes" id="UP000243797">
    <property type="component" value="Unassembled WGS sequence"/>
</dbReference>
<dbReference type="OrthoDB" id="5413827at2759"/>
<dbReference type="STRING" id="2082308.A0A2K1QP94"/>
<comment type="caution">
    <text evidence="2">The sequence shown here is derived from an EMBL/GenBank/DDBJ whole genome shotgun (WGS) entry which is preliminary data.</text>
</comment>
<gene>
    <name evidence="2" type="ORF">CAC42_4879</name>
</gene>